<feature type="repeat" description="PPR" evidence="3">
    <location>
        <begin position="333"/>
        <end position="367"/>
    </location>
</feature>
<evidence type="ECO:0000256" key="3">
    <source>
        <dbReference type="PROSITE-ProRule" id="PRU00708"/>
    </source>
</evidence>
<keyword evidence="6" id="KW-1185">Reference proteome</keyword>
<dbReference type="Pfam" id="PF20431">
    <property type="entry name" value="E_motif"/>
    <property type="match status" value="1"/>
</dbReference>
<dbReference type="Pfam" id="PF14432">
    <property type="entry name" value="DYW_deaminase"/>
    <property type="match status" value="1"/>
</dbReference>
<name>A0AA88RIE4_9ASTE</name>
<dbReference type="NCBIfam" id="TIGR00756">
    <property type="entry name" value="PPR"/>
    <property type="match status" value="6"/>
</dbReference>
<evidence type="ECO:0000256" key="2">
    <source>
        <dbReference type="ARBA" id="ARBA00022737"/>
    </source>
</evidence>
<comment type="similarity">
    <text evidence="1">Belongs to the PPR family. PCMP-H subfamily.</text>
</comment>
<dbReference type="GO" id="GO:0008270">
    <property type="term" value="F:zinc ion binding"/>
    <property type="evidence" value="ECO:0007669"/>
    <property type="project" value="InterPro"/>
</dbReference>
<accession>A0AA88RIE4</accession>
<feature type="repeat" description="PPR" evidence="3">
    <location>
        <begin position="232"/>
        <end position="266"/>
    </location>
</feature>
<comment type="caution">
    <text evidence="5">The sequence shown here is derived from an EMBL/GenBank/DDBJ whole genome shotgun (WGS) entry which is preliminary data.</text>
</comment>
<dbReference type="Proteomes" id="UP001187471">
    <property type="component" value="Unassembled WGS sequence"/>
</dbReference>
<dbReference type="EMBL" id="JAVXUO010001346">
    <property type="protein sequence ID" value="KAK2983256.1"/>
    <property type="molecule type" value="Genomic_DNA"/>
</dbReference>
<dbReference type="Gene3D" id="1.25.40.10">
    <property type="entry name" value="Tetratricopeptide repeat domain"/>
    <property type="match status" value="4"/>
</dbReference>
<evidence type="ECO:0000313" key="6">
    <source>
        <dbReference type="Proteomes" id="UP001187471"/>
    </source>
</evidence>
<dbReference type="PROSITE" id="PS51375">
    <property type="entry name" value="PPR"/>
    <property type="match status" value="4"/>
</dbReference>
<dbReference type="AlphaFoldDB" id="A0AA88RIE4"/>
<dbReference type="FunFam" id="1.25.40.10:FF:000450">
    <property type="entry name" value="Putative pentatricopeptide repeat-containing protein"/>
    <property type="match status" value="1"/>
</dbReference>
<dbReference type="Pfam" id="PF01535">
    <property type="entry name" value="PPR"/>
    <property type="match status" value="4"/>
</dbReference>
<sequence>MMRSKPTLHCTNRLLLNLQINRNNTTPSSSSWNTQLRELAKQGQYEEGLRLYRQMLRSPAAPNAFTFPFALKSSAALSLPTSGEQLHCHVIKTGCHDEPFVQTALISMYCKCCLVGNARKLFDESPQSKQLTVCYNALISGYTQNSQFSNAVALFCQMRLAGVAVNSVTMLGLTPGCTSPMHLVFGMSLHCCNVKSGLASDLSAQNCLLTMYVRCGSVELARRCFDGMPEKGLITWNAMISGYSQNGLATHVLDLYREMELSGICPDAVTLVGVLSCCANLGAQKIGREVEQKIERSGIVCNSFLKNGLINMYSRCGNLVRARAIFDGMREKNLVSWTAIIGGYGMHGQGEIAVQLFDEMIRTGIRPDGTVFVSVLSACSHTGLTDKGLDYFYMMERNYGLLPGAEHYCCIVDLLGRAGRLQEARKLIESMSVEPDGAVWGALLGACKIHKDVELAELAFDRVIELEPTNTGYYVLLSNIYSEAKNIWGVSRMRVMIKERKLKKDPGCSYVEYKGKTHLFVAGDKSNPQTAEIYKLLDKLEGLILALGRPTKHEIERRNEELISRMGVHSEKLAIAFALLNSVGKEILVIKNLRVCGDCHLFIKLVSKIVDCHFVVRDATRFHHFKNGVCSCNDYW</sequence>
<feature type="repeat" description="PPR" evidence="3">
    <location>
        <begin position="131"/>
        <end position="165"/>
    </location>
</feature>
<organism evidence="5 6">
    <name type="scientific">Escallonia rubra</name>
    <dbReference type="NCBI Taxonomy" id="112253"/>
    <lineage>
        <taxon>Eukaryota</taxon>
        <taxon>Viridiplantae</taxon>
        <taxon>Streptophyta</taxon>
        <taxon>Embryophyta</taxon>
        <taxon>Tracheophyta</taxon>
        <taxon>Spermatophyta</taxon>
        <taxon>Magnoliopsida</taxon>
        <taxon>eudicotyledons</taxon>
        <taxon>Gunneridae</taxon>
        <taxon>Pentapetalae</taxon>
        <taxon>asterids</taxon>
        <taxon>campanulids</taxon>
        <taxon>Escalloniales</taxon>
        <taxon>Escalloniaceae</taxon>
        <taxon>Escallonia</taxon>
    </lineage>
</organism>
<dbReference type="InterPro" id="IPR002885">
    <property type="entry name" value="PPR_rpt"/>
</dbReference>
<evidence type="ECO:0000313" key="5">
    <source>
        <dbReference type="EMBL" id="KAK2983256.1"/>
    </source>
</evidence>
<dbReference type="InterPro" id="IPR011990">
    <property type="entry name" value="TPR-like_helical_dom_sf"/>
</dbReference>
<keyword evidence="2" id="KW-0677">Repeat</keyword>
<dbReference type="FunFam" id="1.25.40.10:FF:000090">
    <property type="entry name" value="Pentatricopeptide repeat-containing protein, chloroplastic"/>
    <property type="match status" value="1"/>
</dbReference>
<feature type="domain" description="DYW" evidence="4">
    <location>
        <begin position="564"/>
        <end position="636"/>
    </location>
</feature>
<dbReference type="GO" id="GO:0003723">
    <property type="term" value="F:RNA binding"/>
    <property type="evidence" value="ECO:0007669"/>
    <property type="project" value="InterPro"/>
</dbReference>
<dbReference type="InterPro" id="IPR046848">
    <property type="entry name" value="E_motif"/>
</dbReference>
<dbReference type="InterPro" id="IPR046960">
    <property type="entry name" value="PPR_At4g14850-like_plant"/>
</dbReference>
<dbReference type="InterPro" id="IPR032867">
    <property type="entry name" value="DYW_dom"/>
</dbReference>
<dbReference type="Pfam" id="PF13041">
    <property type="entry name" value="PPR_2"/>
    <property type="match status" value="3"/>
</dbReference>
<dbReference type="PANTHER" id="PTHR47926:SF503">
    <property type="entry name" value="PENTATRICOPEPTIDE REPEAT-CONTAINING PROTEIN"/>
    <property type="match status" value="1"/>
</dbReference>
<feature type="repeat" description="PPR" evidence="3">
    <location>
        <begin position="28"/>
        <end position="62"/>
    </location>
</feature>
<dbReference type="GO" id="GO:0009451">
    <property type="term" value="P:RNA modification"/>
    <property type="evidence" value="ECO:0007669"/>
    <property type="project" value="InterPro"/>
</dbReference>
<reference evidence="5" key="1">
    <citation type="submission" date="2022-12" db="EMBL/GenBank/DDBJ databases">
        <title>Draft genome assemblies for two species of Escallonia (Escalloniales).</title>
        <authorList>
            <person name="Chanderbali A."/>
            <person name="Dervinis C."/>
            <person name="Anghel I."/>
            <person name="Soltis D."/>
            <person name="Soltis P."/>
            <person name="Zapata F."/>
        </authorList>
    </citation>
    <scope>NUCLEOTIDE SEQUENCE</scope>
    <source>
        <strain evidence="5">UCBG92.1500</strain>
        <tissue evidence="5">Leaf</tissue>
    </source>
</reference>
<proteinExistence type="inferred from homology"/>
<gene>
    <name evidence="5" type="ORF">RJ640_023376</name>
</gene>
<evidence type="ECO:0000259" key="4">
    <source>
        <dbReference type="Pfam" id="PF14432"/>
    </source>
</evidence>
<dbReference type="FunFam" id="1.25.40.10:FF:000682">
    <property type="entry name" value="Pentatricopeptide repeat-containing protein At3g16610"/>
    <property type="match status" value="1"/>
</dbReference>
<protein>
    <recommendedName>
        <fullName evidence="4">DYW domain-containing protein</fullName>
    </recommendedName>
</protein>
<dbReference type="PANTHER" id="PTHR47926">
    <property type="entry name" value="PENTATRICOPEPTIDE REPEAT-CONTAINING PROTEIN"/>
    <property type="match status" value="1"/>
</dbReference>
<evidence type="ECO:0000256" key="1">
    <source>
        <dbReference type="ARBA" id="ARBA00006643"/>
    </source>
</evidence>